<gene>
    <name evidence="1" type="ORF">WMSIL1_LOCUS14070</name>
</gene>
<dbReference type="InterPro" id="IPR052270">
    <property type="entry name" value="CACF_protein"/>
</dbReference>
<organism evidence="1 2">
    <name type="scientific">Hymenolepis diminuta</name>
    <name type="common">Rat tapeworm</name>
    <dbReference type="NCBI Taxonomy" id="6216"/>
    <lineage>
        <taxon>Eukaryota</taxon>
        <taxon>Metazoa</taxon>
        <taxon>Spiralia</taxon>
        <taxon>Lophotrochozoa</taxon>
        <taxon>Platyhelminthes</taxon>
        <taxon>Cestoda</taxon>
        <taxon>Eucestoda</taxon>
        <taxon>Cyclophyllidea</taxon>
        <taxon>Hymenolepididae</taxon>
        <taxon>Hymenolepis</taxon>
    </lineage>
</organism>
<protein>
    <recommendedName>
        <fullName evidence="3">Sfi1 spindle body domain-containing protein</fullName>
    </recommendedName>
</protein>
<accession>A0A564ZAI5</accession>
<name>A0A564ZAI5_HYMDI</name>
<evidence type="ECO:0000313" key="1">
    <source>
        <dbReference type="EMBL" id="VUZ56402.1"/>
    </source>
</evidence>
<dbReference type="AlphaFoldDB" id="A0A564ZAI5"/>
<keyword evidence="2" id="KW-1185">Reference proteome</keyword>
<sequence>MDQFKRSEALKVKEKANRERGELYHRSLCLRYFGYLPWRNYVQQQRNNELYACRCDQIRIQRVHFLAWHRLIQEISARKQAMAEVCYRRILSRRIIYAFSETVRNRQNLIKKASKFYEKHLMKMCLVNWLKSHKEIQTENHYKNLKVMIFFERTTKRKCFEQMRRFVSISQAEKERERRLANLRLKILDIVPDFQPCFSVE</sequence>
<dbReference type="PANTHER" id="PTHR22028:SF5">
    <property type="entry name" value="COILED-COIL DOMAIN-CONTAINING PROTEIN 191"/>
    <property type="match status" value="1"/>
</dbReference>
<evidence type="ECO:0000313" key="2">
    <source>
        <dbReference type="Proteomes" id="UP000321570"/>
    </source>
</evidence>
<dbReference type="EMBL" id="CABIJS010000703">
    <property type="protein sequence ID" value="VUZ56402.1"/>
    <property type="molecule type" value="Genomic_DNA"/>
</dbReference>
<proteinExistence type="predicted"/>
<dbReference type="Proteomes" id="UP000321570">
    <property type="component" value="Unassembled WGS sequence"/>
</dbReference>
<evidence type="ECO:0008006" key="3">
    <source>
        <dbReference type="Google" id="ProtNLM"/>
    </source>
</evidence>
<reference evidence="1 2" key="1">
    <citation type="submission" date="2019-07" db="EMBL/GenBank/DDBJ databases">
        <authorList>
            <person name="Jastrzebski P J."/>
            <person name="Paukszto L."/>
            <person name="Jastrzebski P J."/>
        </authorList>
    </citation>
    <scope>NUCLEOTIDE SEQUENCE [LARGE SCALE GENOMIC DNA]</scope>
    <source>
        <strain evidence="1 2">WMS-il1</strain>
    </source>
</reference>
<dbReference type="PANTHER" id="PTHR22028">
    <property type="entry name" value="SFI1 SPINDLE BODY DOMAIN-CONTAINING PROTEIN-RELATED"/>
    <property type="match status" value="1"/>
</dbReference>